<dbReference type="InterPro" id="IPR018027">
    <property type="entry name" value="Asn/Gln_amidotransferase"/>
</dbReference>
<dbReference type="PANTHER" id="PTHR11659">
    <property type="entry name" value="GLUTAMYL-TRNA GLN AMIDOTRANSFERASE SUBUNIT B MITOCHONDRIAL AND PROKARYOTIC PET112-RELATED"/>
    <property type="match status" value="1"/>
</dbReference>
<dbReference type="AlphaFoldDB" id="A0A1J4TX98"/>
<dbReference type="EMBL" id="MNUY01000028">
    <property type="protein sequence ID" value="OIO14679.1"/>
    <property type="molecule type" value="Genomic_DNA"/>
</dbReference>
<feature type="domain" description="Asn/Gln amidotransferase" evidence="11">
    <location>
        <begin position="364"/>
        <end position="478"/>
    </location>
</feature>
<dbReference type="Proteomes" id="UP000183120">
    <property type="component" value="Unassembled WGS sequence"/>
</dbReference>
<keyword evidence="3 10" id="KW-0436">Ligase</keyword>
<dbReference type="InterPro" id="IPR023168">
    <property type="entry name" value="GatB_Yqey_C_2"/>
</dbReference>
<evidence type="ECO:0000256" key="10">
    <source>
        <dbReference type="HAMAP-Rule" id="MF_00121"/>
    </source>
</evidence>
<evidence type="ECO:0000313" key="13">
    <source>
        <dbReference type="Proteomes" id="UP000183120"/>
    </source>
</evidence>
<keyword evidence="4 10" id="KW-0547">Nucleotide-binding</keyword>
<evidence type="ECO:0000256" key="1">
    <source>
        <dbReference type="ARBA" id="ARBA00005306"/>
    </source>
</evidence>
<dbReference type="GO" id="GO:0070681">
    <property type="term" value="P:glutaminyl-tRNAGln biosynthesis via transamidation"/>
    <property type="evidence" value="ECO:0007669"/>
    <property type="project" value="TreeGrafter"/>
</dbReference>
<evidence type="ECO:0000256" key="8">
    <source>
        <dbReference type="ARBA" id="ARBA00047380"/>
    </source>
</evidence>
<dbReference type="GO" id="GO:0050567">
    <property type="term" value="F:glutaminyl-tRNA synthase (glutamine-hydrolyzing) activity"/>
    <property type="evidence" value="ECO:0007669"/>
    <property type="project" value="UniProtKB-UniRule"/>
</dbReference>
<dbReference type="InterPro" id="IPR003789">
    <property type="entry name" value="Asn/Gln_tRNA_amidoTrase-B-like"/>
</dbReference>
<dbReference type="HAMAP" id="MF_00121">
    <property type="entry name" value="GatB"/>
    <property type="match status" value="1"/>
</dbReference>
<keyword evidence="6 10" id="KW-0648">Protein biosynthesis</keyword>
<evidence type="ECO:0000256" key="4">
    <source>
        <dbReference type="ARBA" id="ARBA00022741"/>
    </source>
</evidence>
<evidence type="ECO:0000256" key="7">
    <source>
        <dbReference type="ARBA" id="ARBA00024799"/>
    </source>
</evidence>
<evidence type="ECO:0000256" key="9">
    <source>
        <dbReference type="ARBA" id="ARBA00047913"/>
    </source>
</evidence>
<dbReference type="InterPro" id="IPR004413">
    <property type="entry name" value="GatB"/>
</dbReference>
<name>A0A1J4TX98_9BACT</name>
<dbReference type="Pfam" id="PF02637">
    <property type="entry name" value="GatB_Yqey"/>
    <property type="match status" value="1"/>
</dbReference>
<comment type="subunit">
    <text evidence="2 10">Heterotrimer of A, B and C subunits.</text>
</comment>
<organism evidence="12 13">
    <name type="scientific">Candidatus Gottesmanbacteria bacterium CG1_02_37_22</name>
    <dbReference type="NCBI Taxonomy" id="1805209"/>
    <lineage>
        <taxon>Bacteria</taxon>
        <taxon>Candidatus Gottesmaniibacteriota</taxon>
    </lineage>
</organism>
<dbReference type="PROSITE" id="PS01234">
    <property type="entry name" value="GATB"/>
    <property type="match status" value="1"/>
</dbReference>
<accession>A0A1J4TX98</accession>
<comment type="catalytic activity">
    <reaction evidence="9 10">
        <text>L-glutamyl-tRNA(Gln) + L-glutamine + ATP + H2O = L-glutaminyl-tRNA(Gln) + L-glutamate + ADP + phosphate + H(+)</text>
        <dbReference type="Rhea" id="RHEA:17521"/>
        <dbReference type="Rhea" id="RHEA-COMP:9681"/>
        <dbReference type="Rhea" id="RHEA-COMP:9684"/>
        <dbReference type="ChEBI" id="CHEBI:15377"/>
        <dbReference type="ChEBI" id="CHEBI:15378"/>
        <dbReference type="ChEBI" id="CHEBI:29985"/>
        <dbReference type="ChEBI" id="CHEBI:30616"/>
        <dbReference type="ChEBI" id="CHEBI:43474"/>
        <dbReference type="ChEBI" id="CHEBI:58359"/>
        <dbReference type="ChEBI" id="CHEBI:78520"/>
        <dbReference type="ChEBI" id="CHEBI:78521"/>
        <dbReference type="ChEBI" id="CHEBI:456216"/>
    </reaction>
</comment>
<dbReference type="Gene3D" id="1.10.150.380">
    <property type="entry name" value="GatB domain, N-terminal subdomain"/>
    <property type="match status" value="1"/>
</dbReference>
<evidence type="ECO:0000256" key="6">
    <source>
        <dbReference type="ARBA" id="ARBA00022917"/>
    </source>
</evidence>
<dbReference type="Gene3D" id="1.10.10.410">
    <property type="match status" value="1"/>
</dbReference>
<dbReference type="GO" id="GO:0006412">
    <property type="term" value="P:translation"/>
    <property type="evidence" value="ECO:0007669"/>
    <property type="project" value="UniProtKB-UniRule"/>
</dbReference>
<dbReference type="InterPro" id="IPR017959">
    <property type="entry name" value="Asn/Gln-tRNA_amidoTrfase_suB/E"/>
</dbReference>
<dbReference type="InterPro" id="IPR042114">
    <property type="entry name" value="GatB_C_1"/>
</dbReference>
<comment type="similarity">
    <text evidence="1 10">Belongs to the GatB/GatE family. GatB subfamily.</text>
</comment>
<comment type="caution">
    <text evidence="12">The sequence shown here is derived from an EMBL/GenBank/DDBJ whole genome shotgun (WGS) entry which is preliminary data.</text>
</comment>
<dbReference type="SUPFAM" id="SSF89095">
    <property type="entry name" value="GatB/YqeY motif"/>
    <property type="match status" value="2"/>
</dbReference>
<dbReference type="NCBIfam" id="NF004012">
    <property type="entry name" value="PRK05477.1-2"/>
    <property type="match status" value="1"/>
</dbReference>
<dbReference type="GO" id="GO:0005524">
    <property type="term" value="F:ATP binding"/>
    <property type="evidence" value="ECO:0007669"/>
    <property type="project" value="UniProtKB-KW"/>
</dbReference>
<gene>
    <name evidence="10" type="primary">gatB</name>
    <name evidence="12" type="ORF">AUJ73_01870</name>
</gene>
<protein>
    <recommendedName>
        <fullName evidence="10">Aspartyl/glutamyl-tRNA(Asn/Gln) amidotransferase subunit B</fullName>
        <shortName evidence="10">Asp/Glu-ADT subunit B</shortName>
        <ecNumber evidence="10">6.3.5.-</ecNumber>
    </recommendedName>
</protein>
<dbReference type="InterPro" id="IPR006075">
    <property type="entry name" value="Asn/Gln-tRNA_Trfase_suB/E_cat"/>
</dbReference>
<dbReference type="InterPro" id="IPR017958">
    <property type="entry name" value="Gln-tRNA_amidoTrfase_suB_CS"/>
</dbReference>
<dbReference type="EC" id="6.3.5.-" evidence="10"/>
<dbReference type="PANTHER" id="PTHR11659:SF0">
    <property type="entry name" value="GLUTAMYL-TRNA(GLN) AMIDOTRANSFERASE SUBUNIT B, MITOCHONDRIAL"/>
    <property type="match status" value="1"/>
</dbReference>
<evidence type="ECO:0000259" key="11">
    <source>
        <dbReference type="SMART" id="SM00845"/>
    </source>
</evidence>
<dbReference type="GO" id="GO:0050566">
    <property type="term" value="F:asparaginyl-tRNA synthase (glutamine-hydrolyzing) activity"/>
    <property type="evidence" value="ECO:0007669"/>
    <property type="project" value="RHEA"/>
</dbReference>
<dbReference type="Pfam" id="PF02934">
    <property type="entry name" value="GatB_N"/>
    <property type="match status" value="1"/>
</dbReference>
<comment type="catalytic activity">
    <reaction evidence="8 10">
        <text>L-aspartyl-tRNA(Asn) + L-glutamine + ATP + H2O = L-asparaginyl-tRNA(Asn) + L-glutamate + ADP + phosphate + 2 H(+)</text>
        <dbReference type="Rhea" id="RHEA:14513"/>
        <dbReference type="Rhea" id="RHEA-COMP:9674"/>
        <dbReference type="Rhea" id="RHEA-COMP:9677"/>
        <dbReference type="ChEBI" id="CHEBI:15377"/>
        <dbReference type="ChEBI" id="CHEBI:15378"/>
        <dbReference type="ChEBI" id="CHEBI:29985"/>
        <dbReference type="ChEBI" id="CHEBI:30616"/>
        <dbReference type="ChEBI" id="CHEBI:43474"/>
        <dbReference type="ChEBI" id="CHEBI:58359"/>
        <dbReference type="ChEBI" id="CHEBI:78515"/>
        <dbReference type="ChEBI" id="CHEBI:78516"/>
        <dbReference type="ChEBI" id="CHEBI:456216"/>
    </reaction>
</comment>
<proteinExistence type="inferred from homology"/>
<evidence type="ECO:0000256" key="3">
    <source>
        <dbReference type="ARBA" id="ARBA00022598"/>
    </source>
</evidence>
<evidence type="ECO:0000256" key="5">
    <source>
        <dbReference type="ARBA" id="ARBA00022840"/>
    </source>
</evidence>
<sequence>MKDKEFEPIIGLEIHVELKTKSKMFCGCSADYFSHKPNTHCCPVCLGLPGALPVPNKKAVEWCIKLGLALNCKIPLFSKFDRKNYFYPDLPKGYQISQYDRPFCVNGWLDIKSQIPNSKRIRIRRVHMEEDTGKLIHANINGKKCTLIDFNRSGIPLVEIVTEPDIRSSEDAKIFLKQLYQIIRYLDISDADMEKGSMRLEPNISVRVKSQKFLRLPFSQIQDKRSGQAKIKSNNELLDNNDLPNYKVEVKNINSFNFVKKAIDFEINRQLEILVNGGVPKQETRGWDDKKNITYPQRSKEEAHDYRYFPEPDIPPVRWTTNQILNIKDQIPELPYKKIDRFIRNFQISQYDAMILTDDIKTANYFEECVILINRFGKKSEISPKIIANNIINKKVNINKNTPAEIMNIIEKKAEKFHVDDKELEQIINKLIKQYPKAVKEYKTGKTGVLMFLIGQVMKTLKGKGDALVIRKFLEKALQ</sequence>
<dbReference type="SUPFAM" id="SSF55931">
    <property type="entry name" value="Glutamine synthetase/guanido kinase"/>
    <property type="match status" value="1"/>
</dbReference>
<dbReference type="STRING" id="1805209.AUJ73_01870"/>
<reference evidence="12 13" key="1">
    <citation type="journal article" date="2016" name="Environ. Microbiol.">
        <title>Genomic resolution of a cold subsurface aquifer community provides metabolic insights for novel microbes adapted to high CO concentrations.</title>
        <authorList>
            <person name="Probst A.J."/>
            <person name="Castelle C.J."/>
            <person name="Singh A."/>
            <person name="Brown C.T."/>
            <person name="Anantharaman K."/>
            <person name="Sharon I."/>
            <person name="Hug L.A."/>
            <person name="Burstein D."/>
            <person name="Emerson J.B."/>
            <person name="Thomas B.C."/>
            <person name="Banfield J.F."/>
        </authorList>
    </citation>
    <scope>NUCLEOTIDE SEQUENCE [LARGE SCALE GENOMIC DNA]</scope>
    <source>
        <strain evidence="12">CG1_02_37_22</strain>
    </source>
</reference>
<comment type="function">
    <text evidence="7 10">Allows the formation of correctly charged Asn-tRNA(Asn) or Gln-tRNA(Gln) through the transamidation of misacylated Asp-tRNA(Asn) or Glu-tRNA(Gln) in organisms which lack either or both of asparaginyl-tRNA or glutaminyl-tRNA synthetases. The reaction takes place in the presence of glutamine and ATP through an activated phospho-Asp-tRNA(Asn) or phospho-Glu-tRNA(Gln).</text>
</comment>
<evidence type="ECO:0000256" key="2">
    <source>
        <dbReference type="ARBA" id="ARBA00011123"/>
    </source>
</evidence>
<evidence type="ECO:0000313" key="12">
    <source>
        <dbReference type="EMBL" id="OIO14679.1"/>
    </source>
</evidence>
<keyword evidence="5 10" id="KW-0067">ATP-binding</keyword>
<dbReference type="SMART" id="SM00845">
    <property type="entry name" value="GatB_Yqey"/>
    <property type="match status" value="1"/>
</dbReference>
<dbReference type="InterPro" id="IPR014746">
    <property type="entry name" value="Gln_synth/guanido_kin_cat_dom"/>
</dbReference>